<dbReference type="AlphaFoldDB" id="A0A0A8YLT2"/>
<sequence>MLSSVTCLQIAALLHILRTASVILIPCRKSVAALSGSGIVTFKC</sequence>
<feature type="signal peptide" evidence="1">
    <location>
        <begin position="1"/>
        <end position="22"/>
    </location>
</feature>
<evidence type="ECO:0000256" key="1">
    <source>
        <dbReference type="SAM" id="SignalP"/>
    </source>
</evidence>
<organism evidence="2">
    <name type="scientific">Arundo donax</name>
    <name type="common">Giant reed</name>
    <name type="synonym">Donax arundinaceus</name>
    <dbReference type="NCBI Taxonomy" id="35708"/>
    <lineage>
        <taxon>Eukaryota</taxon>
        <taxon>Viridiplantae</taxon>
        <taxon>Streptophyta</taxon>
        <taxon>Embryophyta</taxon>
        <taxon>Tracheophyta</taxon>
        <taxon>Spermatophyta</taxon>
        <taxon>Magnoliopsida</taxon>
        <taxon>Liliopsida</taxon>
        <taxon>Poales</taxon>
        <taxon>Poaceae</taxon>
        <taxon>PACMAD clade</taxon>
        <taxon>Arundinoideae</taxon>
        <taxon>Arundineae</taxon>
        <taxon>Arundo</taxon>
    </lineage>
</organism>
<dbReference type="EMBL" id="GBRH01270309">
    <property type="protein sequence ID" value="JAD27586.1"/>
    <property type="molecule type" value="Transcribed_RNA"/>
</dbReference>
<name>A0A0A8YLT2_ARUDO</name>
<protein>
    <submittedName>
        <fullName evidence="2">Uncharacterized protein</fullName>
    </submittedName>
</protein>
<evidence type="ECO:0000313" key="2">
    <source>
        <dbReference type="EMBL" id="JAD27586.1"/>
    </source>
</evidence>
<proteinExistence type="predicted"/>
<accession>A0A0A8YLT2</accession>
<keyword evidence="1" id="KW-0732">Signal</keyword>
<reference evidence="2" key="1">
    <citation type="submission" date="2014-09" db="EMBL/GenBank/DDBJ databases">
        <authorList>
            <person name="Magalhaes I.L.F."/>
            <person name="Oliveira U."/>
            <person name="Santos F.R."/>
            <person name="Vidigal T.H.D.A."/>
            <person name="Brescovit A.D."/>
            <person name="Santos A.J."/>
        </authorList>
    </citation>
    <scope>NUCLEOTIDE SEQUENCE</scope>
    <source>
        <tissue evidence="2">Shoot tissue taken approximately 20 cm above the soil surface</tissue>
    </source>
</reference>
<reference evidence="2" key="2">
    <citation type="journal article" date="2015" name="Data Brief">
        <title>Shoot transcriptome of the giant reed, Arundo donax.</title>
        <authorList>
            <person name="Barrero R.A."/>
            <person name="Guerrero F.D."/>
            <person name="Moolhuijzen P."/>
            <person name="Goolsby J.A."/>
            <person name="Tidwell J."/>
            <person name="Bellgard S.E."/>
            <person name="Bellgard M.I."/>
        </authorList>
    </citation>
    <scope>NUCLEOTIDE SEQUENCE</scope>
    <source>
        <tissue evidence="2">Shoot tissue taken approximately 20 cm above the soil surface</tissue>
    </source>
</reference>
<feature type="chain" id="PRO_5002042184" evidence="1">
    <location>
        <begin position="23"/>
        <end position="44"/>
    </location>
</feature>